<dbReference type="EMBL" id="LT607750">
    <property type="protein sequence ID" value="SCG80657.1"/>
    <property type="molecule type" value="Genomic_DNA"/>
</dbReference>
<name>A0A1C5KDC7_9ACTN</name>
<dbReference type="AlphaFoldDB" id="A0A1C5KDC7"/>
<accession>A0A1C5KDC7</accession>
<organism evidence="1 2">
    <name type="scientific">Micromonospora echinaurantiaca</name>
    <dbReference type="NCBI Taxonomy" id="47857"/>
    <lineage>
        <taxon>Bacteria</taxon>
        <taxon>Bacillati</taxon>
        <taxon>Actinomycetota</taxon>
        <taxon>Actinomycetes</taxon>
        <taxon>Micromonosporales</taxon>
        <taxon>Micromonosporaceae</taxon>
        <taxon>Micromonospora</taxon>
    </lineage>
</organism>
<dbReference type="Proteomes" id="UP000198217">
    <property type="component" value="Chromosome I"/>
</dbReference>
<evidence type="ECO:0000313" key="1">
    <source>
        <dbReference type="EMBL" id="SCG80657.1"/>
    </source>
</evidence>
<sequence length="36" mass="3865">MSNLGIWPGLYSFSSLSVGVVLDGVKLNHTDVVTRC</sequence>
<evidence type="ECO:0000313" key="2">
    <source>
        <dbReference type="Proteomes" id="UP000198217"/>
    </source>
</evidence>
<protein>
    <submittedName>
        <fullName evidence="1">Uncharacterized protein</fullName>
    </submittedName>
</protein>
<proteinExistence type="predicted"/>
<keyword evidence="2" id="KW-1185">Reference proteome</keyword>
<gene>
    <name evidence="1" type="ORF">GA0070609_6565</name>
</gene>
<reference evidence="1 2" key="1">
    <citation type="submission" date="2016-06" db="EMBL/GenBank/DDBJ databases">
        <authorList>
            <person name="Kjaerup R.B."/>
            <person name="Dalgaard T.S."/>
            <person name="Juul-Madsen H.R."/>
        </authorList>
    </citation>
    <scope>NUCLEOTIDE SEQUENCE [LARGE SCALE GENOMIC DNA]</scope>
    <source>
        <strain evidence="1 2">DSM 43904</strain>
    </source>
</reference>